<dbReference type="InterPro" id="IPR011008">
    <property type="entry name" value="Dimeric_a/b-barrel"/>
</dbReference>
<dbReference type="EMBL" id="JRVC01000002">
    <property type="protein sequence ID" value="KHS49095.1"/>
    <property type="molecule type" value="Genomic_DNA"/>
</dbReference>
<dbReference type="GO" id="GO:0004497">
    <property type="term" value="F:monooxygenase activity"/>
    <property type="evidence" value="ECO:0007669"/>
    <property type="project" value="UniProtKB-KW"/>
</dbReference>
<keyword evidence="2" id="KW-0560">Oxidoreductase</keyword>
<sequence>MERVTLWGWIDFEGKDAAAIVRGGAQFILPTYEERGCIYYVWNADPLKPDRIWVFEEWDSIEALAEHLEGPLYRAMAGYLAEAGMTGAEVDKYRVVQKQPVYDGSGVPQAAFD</sequence>
<feature type="domain" description="ABM" evidence="1">
    <location>
        <begin position="31"/>
        <end position="77"/>
    </location>
</feature>
<keyword evidence="3" id="KW-1185">Reference proteome</keyword>
<dbReference type="SUPFAM" id="SSF54909">
    <property type="entry name" value="Dimeric alpha+beta barrel"/>
    <property type="match status" value="1"/>
</dbReference>
<dbReference type="RefSeq" id="WP_039331218.1">
    <property type="nucleotide sequence ID" value="NZ_JRVC01000002.1"/>
</dbReference>
<dbReference type="PATRIC" id="fig|48936.3.peg.538"/>
<comment type="caution">
    <text evidence="2">The sequence shown here is derived from an EMBL/GenBank/DDBJ whole genome shotgun (WGS) entry which is preliminary data.</text>
</comment>
<dbReference type="Pfam" id="PF03992">
    <property type="entry name" value="ABM"/>
    <property type="match status" value="1"/>
</dbReference>
<organism evidence="2 3">
    <name type="scientific">Novosphingobium subterraneum</name>
    <dbReference type="NCBI Taxonomy" id="48936"/>
    <lineage>
        <taxon>Bacteria</taxon>
        <taxon>Pseudomonadati</taxon>
        <taxon>Pseudomonadota</taxon>
        <taxon>Alphaproteobacteria</taxon>
        <taxon>Sphingomonadales</taxon>
        <taxon>Sphingomonadaceae</taxon>
        <taxon>Novosphingobium</taxon>
    </lineage>
</organism>
<accession>A0A0B8ZRM2</accession>
<evidence type="ECO:0000313" key="3">
    <source>
        <dbReference type="Proteomes" id="UP000031338"/>
    </source>
</evidence>
<dbReference type="Gene3D" id="3.30.70.100">
    <property type="match status" value="1"/>
</dbReference>
<evidence type="ECO:0000313" key="2">
    <source>
        <dbReference type="EMBL" id="KHS49095.1"/>
    </source>
</evidence>
<dbReference type="Proteomes" id="UP000031338">
    <property type="component" value="Unassembled WGS sequence"/>
</dbReference>
<name>A0A0B8ZRM2_9SPHN</name>
<evidence type="ECO:0000259" key="1">
    <source>
        <dbReference type="Pfam" id="PF03992"/>
    </source>
</evidence>
<reference evidence="2 3" key="1">
    <citation type="submission" date="2014-10" db="EMBL/GenBank/DDBJ databases">
        <title>Draft genome sequence of Novosphingobium subterraneum DSM 12447.</title>
        <authorList>
            <person name="Gan H.M."/>
            <person name="Gan H.Y."/>
            <person name="Savka M.A."/>
        </authorList>
    </citation>
    <scope>NUCLEOTIDE SEQUENCE [LARGE SCALE GENOMIC DNA]</scope>
    <source>
        <strain evidence="2 3">DSM 12447</strain>
    </source>
</reference>
<dbReference type="InterPro" id="IPR007138">
    <property type="entry name" value="ABM_dom"/>
</dbReference>
<gene>
    <name evidence="2" type="ORF">NJ75_00530</name>
</gene>
<protein>
    <submittedName>
        <fullName evidence="2">Antibiotic biosynthesis monooxygenase</fullName>
    </submittedName>
</protein>
<proteinExistence type="predicted"/>
<keyword evidence="2" id="KW-0503">Monooxygenase</keyword>
<dbReference type="AlphaFoldDB" id="A0A0B8ZRM2"/>